<proteinExistence type="predicted"/>
<protein>
    <submittedName>
        <fullName evidence="1">Uncharacterized protein</fullName>
    </submittedName>
</protein>
<comment type="caution">
    <text evidence="1">The sequence shown here is derived from an EMBL/GenBank/DDBJ whole genome shotgun (WGS) entry which is preliminary data.</text>
</comment>
<keyword evidence="2" id="KW-1185">Reference proteome</keyword>
<evidence type="ECO:0000313" key="1">
    <source>
        <dbReference type="EMBL" id="KAA8579535.1"/>
    </source>
</evidence>
<evidence type="ECO:0000313" key="2">
    <source>
        <dbReference type="Proteomes" id="UP000327493"/>
    </source>
</evidence>
<dbReference type="AlphaFoldDB" id="A0A5J5CER3"/>
<dbReference type="Proteomes" id="UP000327493">
    <property type="component" value="Chromosome 24"/>
</dbReference>
<gene>
    <name evidence="1" type="ORF">FQN60_006628</name>
</gene>
<name>A0A5J5CER3_9PERO</name>
<dbReference type="EMBL" id="VOFY01000024">
    <property type="protein sequence ID" value="KAA8579535.1"/>
    <property type="molecule type" value="Genomic_DNA"/>
</dbReference>
<organism evidence="1 2">
    <name type="scientific">Etheostoma spectabile</name>
    <name type="common">orangethroat darter</name>
    <dbReference type="NCBI Taxonomy" id="54343"/>
    <lineage>
        <taxon>Eukaryota</taxon>
        <taxon>Metazoa</taxon>
        <taxon>Chordata</taxon>
        <taxon>Craniata</taxon>
        <taxon>Vertebrata</taxon>
        <taxon>Euteleostomi</taxon>
        <taxon>Actinopterygii</taxon>
        <taxon>Neopterygii</taxon>
        <taxon>Teleostei</taxon>
        <taxon>Neoteleostei</taxon>
        <taxon>Acanthomorphata</taxon>
        <taxon>Eupercaria</taxon>
        <taxon>Perciformes</taxon>
        <taxon>Percoidei</taxon>
        <taxon>Percidae</taxon>
        <taxon>Etheostomatinae</taxon>
        <taxon>Etheostoma</taxon>
    </lineage>
</organism>
<reference evidence="1 2" key="1">
    <citation type="submission" date="2019-08" db="EMBL/GenBank/DDBJ databases">
        <title>A chromosome-level genome assembly, high-density linkage maps, and genome scans reveal the genomic architecture of hybrid incompatibilities underlying speciation via character displacement in darters (Percidae: Etheostominae).</title>
        <authorList>
            <person name="Moran R.L."/>
            <person name="Catchen J.M."/>
            <person name="Fuller R.C."/>
        </authorList>
    </citation>
    <scope>NUCLEOTIDE SEQUENCE [LARGE SCALE GENOMIC DNA]</scope>
    <source>
        <strain evidence="1">EspeVRDwgs_2016</strain>
        <tissue evidence="1">Muscle</tissue>
    </source>
</reference>
<sequence>MLHSLYLLLLERQQHSKLHEGHQSQQLGPRQSDSMCLDNMWSPGPAHCSQILLLLFTTLAVEWNRLQPASPHAILSADTLSQPFQINPEHDLDDSLSFVCMWVTVAQIRSSVWLRSRASASLGLTLVPVPVYLLSGMWSYLTAGSLATDHDGKQPEHCSVSLCPLLGTVFIAAPCSED</sequence>
<accession>A0A5J5CER3</accession>